<sequence length="530" mass="58569">MESYECDVVVIGAGLSGLSCALYLTEIDRGLRVIVLEAKDRIGGRTLTEQLNAADGSKDFWDLGGEWVGRPQPHLQHLLHKFQLDTFNPVKPHGGTPVTPTPKLSWQVRLDIAQFTWKLQRMRRKLAGLDIQSSVEAVTWDGVTFESFCTENLWTQDAKDLIEAACRCMFGLATAEMTLLYFLMYVNSAGGMEIFSKPSEFSGRECRVKGGVQQLASHIVQKIGRKNVKMNQVVTHIVQTDERVRVVTSNRLQVNCQRVVMAIPPHHAASVNVMPPLPSTKLALLKSVPLAFLVKFAVTFEEPFWVADGPGGKCYGFQSVLEDGDRRPVGIVYDASSARGNPALSGFISSPEGFEDDPKRRQAAIIDLLEDIVGPGVRNFVDFTQRDWSREPYNGGCFLKSLMPGTTKYFNNVIRESVDRIHFAGTETATVWCGFMNGAIQSGFRAGTEVLYHLRPHIIASPDPEPHNGPDDEAILFPPESGSSPLRRAAYVALGAGIASLAFFLLTSDKVPKSRIANNIRLVFEQIKSD</sequence>
<evidence type="ECO:0000256" key="6">
    <source>
        <dbReference type="PIRSR" id="PIRSR601613-1"/>
    </source>
</evidence>
<comment type="catalytic activity">
    <reaction evidence="5">
        <text>a secondary aliphatic amine + O2 + H2O = a primary amine + an aldehyde + H2O2</text>
        <dbReference type="Rhea" id="RHEA:26414"/>
        <dbReference type="ChEBI" id="CHEBI:15377"/>
        <dbReference type="ChEBI" id="CHEBI:15379"/>
        <dbReference type="ChEBI" id="CHEBI:16240"/>
        <dbReference type="ChEBI" id="CHEBI:17478"/>
        <dbReference type="ChEBI" id="CHEBI:58855"/>
        <dbReference type="ChEBI" id="CHEBI:65296"/>
        <dbReference type="EC" id="1.4.3.4"/>
    </reaction>
</comment>
<dbReference type="GO" id="GO:0008131">
    <property type="term" value="F:primary methylamine oxidase activity"/>
    <property type="evidence" value="ECO:0007669"/>
    <property type="project" value="UniProtKB-ARBA"/>
</dbReference>
<dbReference type="GO" id="GO:0097621">
    <property type="term" value="F:monoamine oxidase activity"/>
    <property type="evidence" value="ECO:0007669"/>
    <property type="project" value="UniProtKB-EC"/>
</dbReference>
<evidence type="ECO:0000313" key="9">
    <source>
        <dbReference type="EMBL" id="KAK7507774.1"/>
    </source>
</evidence>
<evidence type="ECO:0000313" key="10">
    <source>
        <dbReference type="Proteomes" id="UP001519460"/>
    </source>
</evidence>
<dbReference type="PANTHER" id="PTHR43563">
    <property type="entry name" value="AMINE OXIDASE"/>
    <property type="match status" value="1"/>
</dbReference>
<keyword evidence="7" id="KW-0812">Transmembrane</keyword>
<dbReference type="Pfam" id="PF01593">
    <property type="entry name" value="Amino_oxidase"/>
    <property type="match status" value="1"/>
</dbReference>
<dbReference type="PANTHER" id="PTHR43563:SF14">
    <property type="entry name" value="AMINE OXIDASE"/>
    <property type="match status" value="1"/>
</dbReference>
<dbReference type="Gene3D" id="1.10.405.10">
    <property type="entry name" value="Guanine Nucleotide Dissociation Inhibitor, domain 1"/>
    <property type="match status" value="1"/>
</dbReference>
<reference evidence="9 10" key="1">
    <citation type="journal article" date="2023" name="Sci. Data">
        <title>Genome assembly of the Korean intertidal mud-creeper Batillaria attramentaria.</title>
        <authorList>
            <person name="Patra A.K."/>
            <person name="Ho P.T."/>
            <person name="Jun S."/>
            <person name="Lee S.J."/>
            <person name="Kim Y."/>
            <person name="Won Y.J."/>
        </authorList>
    </citation>
    <scope>NUCLEOTIDE SEQUENCE [LARGE SCALE GENOMIC DNA]</scope>
    <source>
        <strain evidence="9">Wonlab-2016</strain>
    </source>
</reference>
<name>A0ABD0M8M3_9CAEN</name>
<dbReference type="Gene3D" id="3.90.660.10">
    <property type="match status" value="1"/>
</dbReference>
<evidence type="ECO:0000256" key="1">
    <source>
        <dbReference type="ARBA" id="ARBA00001974"/>
    </source>
</evidence>
<evidence type="ECO:0000256" key="4">
    <source>
        <dbReference type="ARBA" id="ARBA00023002"/>
    </source>
</evidence>
<comment type="similarity">
    <text evidence="3 7">Belongs to the flavin monoamine oxidase family.</text>
</comment>
<evidence type="ECO:0000256" key="3">
    <source>
        <dbReference type="ARBA" id="ARBA00005995"/>
    </source>
</evidence>
<keyword evidence="7" id="KW-0274">FAD</keyword>
<comment type="subcellular location">
    <subcellularLocation>
        <location evidence="2">Mitochondrion outer membrane</location>
        <topology evidence="2">Single-pass type IV membrane protein</topology>
        <orientation evidence="2">Cytoplasmic side</orientation>
    </subcellularLocation>
</comment>
<protein>
    <recommendedName>
        <fullName evidence="7">Amine oxidase</fullName>
        <ecNumber evidence="7">1.4.3.-</ecNumber>
    </recommendedName>
</protein>
<keyword evidence="7" id="KW-0285">Flavoprotein</keyword>
<dbReference type="PRINTS" id="PR00757">
    <property type="entry name" value="AMINEOXDASEF"/>
</dbReference>
<proteinExistence type="inferred from homology"/>
<evidence type="ECO:0000256" key="2">
    <source>
        <dbReference type="ARBA" id="ARBA00004362"/>
    </source>
</evidence>
<dbReference type="EC" id="1.4.3.-" evidence="7"/>
<feature type="binding site" evidence="6">
    <location>
        <position position="427"/>
    </location>
    <ligand>
        <name>FAD</name>
        <dbReference type="ChEBI" id="CHEBI:57692"/>
    </ligand>
</feature>
<dbReference type="SUPFAM" id="SSF51905">
    <property type="entry name" value="FAD/NAD(P)-binding domain"/>
    <property type="match status" value="1"/>
</dbReference>
<feature type="binding site" evidence="6">
    <location>
        <position position="234"/>
    </location>
    <ligand>
        <name>FAD</name>
        <dbReference type="ChEBI" id="CHEBI:57692"/>
    </ligand>
</feature>
<gene>
    <name evidence="9" type="ORF">BaRGS_00000739</name>
</gene>
<dbReference type="Gene3D" id="3.50.50.60">
    <property type="entry name" value="FAD/NAD(P)-binding domain"/>
    <property type="match status" value="1"/>
</dbReference>
<dbReference type="InterPro" id="IPR036188">
    <property type="entry name" value="FAD/NAD-bd_sf"/>
</dbReference>
<feature type="binding site" evidence="6">
    <location>
        <begin position="37"/>
        <end position="38"/>
    </location>
    <ligand>
        <name>FAD</name>
        <dbReference type="ChEBI" id="CHEBI:57692"/>
    </ligand>
</feature>
<feature type="transmembrane region" description="Helical" evidence="7">
    <location>
        <begin position="489"/>
        <end position="506"/>
    </location>
</feature>
<feature type="binding site" evidence="6">
    <location>
        <position position="16"/>
    </location>
    <ligand>
        <name>FAD</name>
        <dbReference type="ChEBI" id="CHEBI:57692"/>
    </ligand>
</feature>
<evidence type="ECO:0000256" key="5">
    <source>
        <dbReference type="ARBA" id="ARBA00048448"/>
    </source>
</evidence>
<dbReference type="Proteomes" id="UP001519460">
    <property type="component" value="Unassembled WGS sequence"/>
</dbReference>
<dbReference type="AlphaFoldDB" id="A0ABD0M8M3"/>
<dbReference type="SUPFAM" id="SSF54373">
    <property type="entry name" value="FAD-linked reductases, C-terminal domain"/>
    <property type="match status" value="1"/>
</dbReference>
<dbReference type="EMBL" id="JACVVK020000003">
    <property type="protein sequence ID" value="KAK7507774.1"/>
    <property type="molecule type" value="Genomic_DNA"/>
</dbReference>
<dbReference type="InterPro" id="IPR050703">
    <property type="entry name" value="Flavin_MAO"/>
</dbReference>
<dbReference type="GO" id="GO:0005741">
    <property type="term" value="C:mitochondrial outer membrane"/>
    <property type="evidence" value="ECO:0007669"/>
    <property type="project" value="UniProtKB-SubCell"/>
</dbReference>
<organism evidence="9 10">
    <name type="scientific">Batillaria attramentaria</name>
    <dbReference type="NCBI Taxonomy" id="370345"/>
    <lineage>
        <taxon>Eukaryota</taxon>
        <taxon>Metazoa</taxon>
        <taxon>Spiralia</taxon>
        <taxon>Lophotrochozoa</taxon>
        <taxon>Mollusca</taxon>
        <taxon>Gastropoda</taxon>
        <taxon>Caenogastropoda</taxon>
        <taxon>Sorbeoconcha</taxon>
        <taxon>Cerithioidea</taxon>
        <taxon>Batillariidae</taxon>
        <taxon>Batillaria</taxon>
    </lineage>
</organism>
<evidence type="ECO:0000256" key="7">
    <source>
        <dbReference type="RuleBase" id="RU362067"/>
    </source>
</evidence>
<comment type="caution">
    <text evidence="9">The sequence shown here is derived from an EMBL/GenBank/DDBJ whole genome shotgun (WGS) entry which is preliminary data.</text>
</comment>
<feature type="binding site" evidence="6">
    <location>
        <position position="347"/>
    </location>
    <ligand>
        <name>substrate</name>
    </ligand>
</feature>
<dbReference type="InterPro" id="IPR001613">
    <property type="entry name" value="Flavin_amine_oxidase"/>
</dbReference>
<dbReference type="InterPro" id="IPR002937">
    <property type="entry name" value="Amino_oxidase"/>
</dbReference>
<keyword evidence="7" id="KW-1133">Transmembrane helix</keyword>
<evidence type="ECO:0000259" key="8">
    <source>
        <dbReference type="Pfam" id="PF01593"/>
    </source>
</evidence>
<comment type="cofactor">
    <cofactor evidence="1 7">
        <name>FAD</name>
        <dbReference type="ChEBI" id="CHEBI:57692"/>
    </cofactor>
</comment>
<feature type="domain" description="Amine oxidase" evidence="8">
    <location>
        <begin position="15"/>
        <end position="451"/>
    </location>
</feature>
<keyword evidence="4 7" id="KW-0560">Oxidoreductase</keyword>
<accession>A0ABD0M8M3</accession>
<keyword evidence="10" id="KW-1185">Reference proteome</keyword>
<keyword evidence="7" id="KW-0472">Membrane</keyword>